<protein>
    <submittedName>
        <fullName evidence="7">Sodium-dependent phosphate transporter</fullName>
    </submittedName>
</protein>
<keyword evidence="4 6" id="KW-1133">Transmembrane helix</keyword>
<keyword evidence="3 6" id="KW-0812">Transmembrane</keyword>
<evidence type="ECO:0000256" key="1">
    <source>
        <dbReference type="ARBA" id="ARBA00004651"/>
    </source>
</evidence>
<gene>
    <name evidence="7" type="ORF">ASZ90_007188</name>
</gene>
<feature type="transmembrane region" description="Helical" evidence="6">
    <location>
        <begin position="191"/>
        <end position="212"/>
    </location>
</feature>
<dbReference type="PANTHER" id="PTHR10010:SF46">
    <property type="entry name" value="SODIUM-DEPENDENT PHOSPHATE TRANSPORT PROTEIN 2B"/>
    <property type="match status" value="1"/>
</dbReference>
<evidence type="ECO:0000313" key="7">
    <source>
        <dbReference type="EMBL" id="KUG23015.1"/>
    </source>
</evidence>
<evidence type="ECO:0000256" key="5">
    <source>
        <dbReference type="ARBA" id="ARBA00023136"/>
    </source>
</evidence>
<dbReference type="GO" id="GO:0044341">
    <property type="term" value="P:sodium-dependent phosphate transport"/>
    <property type="evidence" value="ECO:0007669"/>
    <property type="project" value="InterPro"/>
</dbReference>
<feature type="transmembrane region" description="Helical" evidence="6">
    <location>
        <begin position="263"/>
        <end position="286"/>
    </location>
</feature>
<dbReference type="GO" id="GO:0005436">
    <property type="term" value="F:sodium:phosphate symporter activity"/>
    <property type="evidence" value="ECO:0007669"/>
    <property type="project" value="InterPro"/>
</dbReference>
<keyword evidence="2" id="KW-1003">Cell membrane</keyword>
<feature type="transmembrane region" description="Helical" evidence="6">
    <location>
        <begin position="67"/>
        <end position="88"/>
    </location>
</feature>
<comment type="subcellular location">
    <subcellularLocation>
        <location evidence="1">Cell membrane</location>
        <topology evidence="1">Multi-pass membrane protein</topology>
    </subcellularLocation>
</comment>
<proteinExistence type="predicted"/>
<accession>A0A0W8FQ25</accession>
<dbReference type="PANTHER" id="PTHR10010">
    <property type="entry name" value="SOLUTE CARRIER FAMILY 34 SODIUM PHOSPHATE , MEMBER 2-RELATED"/>
    <property type="match status" value="1"/>
</dbReference>
<evidence type="ECO:0000256" key="4">
    <source>
        <dbReference type="ARBA" id="ARBA00022989"/>
    </source>
</evidence>
<evidence type="ECO:0000256" key="6">
    <source>
        <dbReference type="SAM" id="Phobius"/>
    </source>
</evidence>
<sequence length="529" mass="58988">MFHLENGLKGLAGNSFKKLLQRFTNKRWKGILSGAFVTAILQSSSLVTLLVIAFLGGGMISLQNSLGVVFGANLGTTVTAWIVATVGFKLNITDLSFPFLAIGTLSYLLLDSRPVLKNWGSFLIGFGLLFLGLDFMKTSIENIADQVDLSLYANLGLWVFLFVGLIITVLIQSSSAMIVIVLSALNAELITIHQSVAMIIGANIGTTSTLIIASVNGTADKKRLAAANVIFNLVAGTVSFLLLKQLVYFTLHVLRIEEPLIELVFLNTIINLIGIVLFFPFIPEFARFMNNRFRKSEPSGISLYIKNVDPEVSDIALKALNNEILRVYSLTEQFILDCLLIRKNERNKTTGFKNIFRAEKNLLEIYNQLKSIEDEITDYYTQIQKFNLSESEADLTASYMIRLRSMIIAAKNIKDVIPNIKEMSQSEDKLALEVFKRLQDFALQNLNKINQLSNQEIDQKIIADLQSEYEKFYNLTIDFLYKNIPDKALRGVSVSSVTNAIKKTVSSLEDLTTSVINLKFVKGTGLIEK</sequence>
<dbReference type="Pfam" id="PF02690">
    <property type="entry name" value="Na_Pi_cotrans"/>
    <property type="match status" value="2"/>
</dbReference>
<dbReference type="EMBL" id="LNQE01000926">
    <property type="protein sequence ID" value="KUG23015.1"/>
    <property type="molecule type" value="Genomic_DNA"/>
</dbReference>
<feature type="transmembrane region" description="Helical" evidence="6">
    <location>
        <begin position="224"/>
        <end position="243"/>
    </location>
</feature>
<feature type="transmembrane region" description="Helical" evidence="6">
    <location>
        <begin position="157"/>
        <end position="185"/>
    </location>
</feature>
<evidence type="ECO:0000256" key="3">
    <source>
        <dbReference type="ARBA" id="ARBA00022692"/>
    </source>
</evidence>
<dbReference type="NCBIfam" id="NF037997">
    <property type="entry name" value="Na_Pi_symport"/>
    <property type="match status" value="1"/>
</dbReference>
<keyword evidence="5 6" id="KW-0472">Membrane</keyword>
<evidence type="ECO:0000256" key="2">
    <source>
        <dbReference type="ARBA" id="ARBA00022475"/>
    </source>
</evidence>
<reference evidence="7" key="1">
    <citation type="journal article" date="2015" name="Proc. Natl. Acad. Sci. U.S.A.">
        <title>Networks of energetic and metabolic interactions define dynamics in microbial communities.</title>
        <authorList>
            <person name="Embree M."/>
            <person name="Liu J.K."/>
            <person name="Al-Bassam M.M."/>
            <person name="Zengler K."/>
        </authorList>
    </citation>
    <scope>NUCLEOTIDE SEQUENCE</scope>
</reference>
<feature type="transmembrane region" description="Helical" evidence="6">
    <location>
        <begin position="31"/>
        <end position="55"/>
    </location>
</feature>
<comment type="caution">
    <text evidence="7">The sequence shown here is derived from an EMBL/GenBank/DDBJ whole genome shotgun (WGS) entry which is preliminary data.</text>
</comment>
<dbReference type="GO" id="GO:0005886">
    <property type="term" value="C:plasma membrane"/>
    <property type="evidence" value="ECO:0007669"/>
    <property type="project" value="UniProtKB-SubCell"/>
</dbReference>
<organism evidence="7">
    <name type="scientific">hydrocarbon metagenome</name>
    <dbReference type="NCBI Taxonomy" id="938273"/>
    <lineage>
        <taxon>unclassified sequences</taxon>
        <taxon>metagenomes</taxon>
        <taxon>ecological metagenomes</taxon>
    </lineage>
</organism>
<dbReference type="InterPro" id="IPR003841">
    <property type="entry name" value="Na/Pi_transpt"/>
</dbReference>
<dbReference type="AlphaFoldDB" id="A0A0W8FQ25"/>
<feature type="transmembrane region" description="Helical" evidence="6">
    <location>
        <begin position="116"/>
        <end position="136"/>
    </location>
</feature>
<name>A0A0W8FQ25_9ZZZZ</name>